<organism evidence="1 2">
    <name type="scientific">Scleropages formosus</name>
    <name type="common">Asian bonytongue</name>
    <name type="synonym">Osteoglossum formosum</name>
    <dbReference type="NCBI Taxonomy" id="113540"/>
    <lineage>
        <taxon>Eukaryota</taxon>
        <taxon>Metazoa</taxon>
        <taxon>Chordata</taxon>
        <taxon>Craniata</taxon>
        <taxon>Vertebrata</taxon>
        <taxon>Euteleostomi</taxon>
        <taxon>Actinopterygii</taxon>
        <taxon>Neopterygii</taxon>
        <taxon>Teleostei</taxon>
        <taxon>Osteoglossocephala</taxon>
        <taxon>Osteoglossomorpha</taxon>
        <taxon>Osteoglossiformes</taxon>
        <taxon>Osteoglossidae</taxon>
        <taxon>Scleropages</taxon>
    </lineage>
</organism>
<evidence type="ECO:0000313" key="1">
    <source>
        <dbReference type="Ensembl" id="ENSSFOP00015045165.1"/>
    </source>
</evidence>
<keyword evidence="2" id="KW-1185">Reference proteome</keyword>
<dbReference type="Ensembl" id="ENSSFOT00015073770.1">
    <property type="protein sequence ID" value="ENSSFOP00015045165.1"/>
    <property type="gene ID" value="ENSSFOG00015024338.1"/>
</dbReference>
<dbReference type="AlphaFoldDB" id="A0A8C9TCM0"/>
<proteinExistence type="predicted"/>
<reference evidence="1" key="2">
    <citation type="submission" date="2025-08" db="UniProtKB">
        <authorList>
            <consortium name="Ensembl"/>
        </authorList>
    </citation>
    <scope>IDENTIFICATION</scope>
</reference>
<reference evidence="1" key="3">
    <citation type="submission" date="2025-09" db="UniProtKB">
        <authorList>
            <consortium name="Ensembl"/>
        </authorList>
    </citation>
    <scope>IDENTIFICATION</scope>
</reference>
<dbReference type="GeneTree" id="ENSGT00990000204023"/>
<dbReference type="Proteomes" id="UP000694397">
    <property type="component" value="Chromosome 13"/>
</dbReference>
<evidence type="ECO:0000313" key="2">
    <source>
        <dbReference type="Proteomes" id="UP000694397"/>
    </source>
</evidence>
<reference evidence="1 2" key="1">
    <citation type="submission" date="2019-04" db="EMBL/GenBank/DDBJ databases">
        <authorList>
            <consortium name="Wellcome Sanger Institute Data Sharing"/>
        </authorList>
    </citation>
    <scope>NUCLEOTIDE SEQUENCE [LARGE SCALE GENOMIC DNA]</scope>
</reference>
<dbReference type="OrthoDB" id="1431934at2759"/>
<accession>A0A8C9TCM0</accession>
<dbReference type="SUPFAM" id="SSF57850">
    <property type="entry name" value="RING/U-box"/>
    <property type="match status" value="1"/>
</dbReference>
<protein>
    <submittedName>
        <fullName evidence="1">Si:ch211-284e13.12</fullName>
    </submittedName>
</protein>
<sequence>MDGALALWMRSWRAMLQQHLEAFGQDARSTAEPPSCAEERAQCPRCERRCPRPEYGHRTVCPPCSKSLRGSFLFCWACGREWQGPVWETSCSLPGCERRAALLSTETTTDRGSAVYGCPLFRACPCCEALLAHSGRGCNNIRCGRCRTRLCFRCLKTSFCPGACRVVDNRPSLALLGT</sequence>
<name>A0A8C9TCM0_SCLFO</name>